<organism evidence="5 6">
    <name type="scientific">Methylophilus luteus</name>
    <dbReference type="NCBI Taxonomy" id="640108"/>
    <lineage>
        <taxon>Bacteria</taxon>
        <taxon>Pseudomonadati</taxon>
        <taxon>Pseudomonadota</taxon>
        <taxon>Betaproteobacteria</taxon>
        <taxon>Nitrosomonadales</taxon>
        <taxon>Methylophilaceae</taxon>
        <taxon>Methylophilus</taxon>
    </lineage>
</organism>
<evidence type="ECO:0000259" key="4">
    <source>
        <dbReference type="Pfam" id="PF10531"/>
    </source>
</evidence>
<dbReference type="Proteomes" id="UP001597128">
    <property type="component" value="Unassembled WGS sequence"/>
</dbReference>
<feature type="domain" description="Soluble ligand binding" evidence="4">
    <location>
        <begin position="268"/>
        <end position="314"/>
    </location>
</feature>
<feature type="signal peptide" evidence="2">
    <location>
        <begin position="1"/>
        <end position="22"/>
    </location>
</feature>
<feature type="domain" description="Soluble ligand binding" evidence="4">
    <location>
        <begin position="103"/>
        <end position="144"/>
    </location>
</feature>
<sequence>MFKFMKAFFVLLILFFTSAASAEYTLGTGDFVRVIVYGDAELTRDLRISESGVLSFPLIGEVKVGGATTLQAEERIATLLKKGGFIANPQVSVSVLEFLSKTVSLLGGVNKPGRYSIIRPTDIADILAEAGGLTVEASEIVTVIRGSVRKQYNLNEIIERNNLNDNDLRLYGGEAIYINTRDVTVSGQVQRPGKYGIQGGNQRISDFVALAGGPIENAGEVLLFTTERSGTQVTEEINIDELFRNPSSTVNKQLAPNDVVYVPKAPQVYVYGEVQRPGMYKIDKNMTVMQAIAKSGGLTIRGTQRSVKLHRKTESNQIVKTSPNLTDFLKDEDVLYIEESLL</sequence>
<accession>A0ABW3F4U3</accession>
<dbReference type="InterPro" id="IPR019554">
    <property type="entry name" value="Soluble_ligand-bd"/>
</dbReference>
<evidence type="ECO:0000256" key="1">
    <source>
        <dbReference type="ARBA" id="ARBA00022729"/>
    </source>
</evidence>
<keyword evidence="6" id="KW-1185">Reference proteome</keyword>
<evidence type="ECO:0000256" key="2">
    <source>
        <dbReference type="SAM" id="SignalP"/>
    </source>
</evidence>
<dbReference type="PANTHER" id="PTHR33619">
    <property type="entry name" value="POLYSACCHARIDE EXPORT PROTEIN GFCE-RELATED"/>
    <property type="match status" value="1"/>
</dbReference>
<protein>
    <submittedName>
        <fullName evidence="5">SLBB domain-containing protein</fullName>
    </submittedName>
</protein>
<dbReference type="InterPro" id="IPR003715">
    <property type="entry name" value="Poly_export_N"/>
</dbReference>
<dbReference type="EMBL" id="JBHTKB010000001">
    <property type="protein sequence ID" value="MFD0912562.1"/>
    <property type="molecule type" value="Genomic_DNA"/>
</dbReference>
<name>A0ABW3F4U3_9PROT</name>
<gene>
    <name evidence="5" type="ORF">ACFQ1Z_03280</name>
</gene>
<evidence type="ECO:0000313" key="6">
    <source>
        <dbReference type="Proteomes" id="UP001597128"/>
    </source>
</evidence>
<dbReference type="InterPro" id="IPR049712">
    <property type="entry name" value="Poly_export"/>
</dbReference>
<dbReference type="Gene3D" id="3.10.560.10">
    <property type="entry name" value="Outer membrane lipoprotein wza domain like"/>
    <property type="match status" value="3"/>
</dbReference>
<feature type="domain" description="Soluble ligand binding" evidence="4">
    <location>
        <begin position="183"/>
        <end position="219"/>
    </location>
</feature>
<evidence type="ECO:0000259" key="3">
    <source>
        <dbReference type="Pfam" id="PF02563"/>
    </source>
</evidence>
<comment type="caution">
    <text evidence="5">The sequence shown here is derived from an EMBL/GenBank/DDBJ whole genome shotgun (WGS) entry which is preliminary data.</text>
</comment>
<dbReference type="Pfam" id="PF10531">
    <property type="entry name" value="SLBB"/>
    <property type="match status" value="3"/>
</dbReference>
<dbReference type="PANTHER" id="PTHR33619:SF3">
    <property type="entry name" value="POLYSACCHARIDE EXPORT PROTEIN GFCE-RELATED"/>
    <property type="match status" value="1"/>
</dbReference>
<feature type="chain" id="PRO_5045103758" evidence="2">
    <location>
        <begin position="23"/>
        <end position="342"/>
    </location>
</feature>
<evidence type="ECO:0000313" key="5">
    <source>
        <dbReference type="EMBL" id="MFD0912562.1"/>
    </source>
</evidence>
<dbReference type="RefSeq" id="WP_379055611.1">
    <property type="nucleotide sequence ID" value="NZ_JBHTKB010000001.1"/>
</dbReference>
<keyword evidence="1 2" id="KW-0732">Signal</keyword>
<feature type="domain" description="Polysaccharide export protein N-terminal" evidence="3">
    <location>
        <begin position="19"/>
        <end position="95"/>
    </location>
</feature>
<proteinExistence type="predicted"/>
<reference evidence="6" key="1">
    <citation type="journal article" date="2019" name="Int. J. Syst. Evol. Microbiol.">
        <title>The Global Catalogue of Microorganisms (GCM) 10K type strain sequencing project: providing services to taxonomists for standard genome sequencing and annotation.</title>
        <authorList>
            <consortium name="The Broad Institute Genomics Platform"/>
            <consortium name="The Broad Institute Genome Sequencing Center for Infectious Disease"/>
            <person name="Wu L."/>
            <person name="Ma J."/>
        </authorList>
    </citation>
    <scope>NUCLEOTIDE SEQUENCE [LARGE SCALE GENOMIC DNA]</scope>
    <source>
        <strain evidence="6">CCUG 58412</strain>
    </source>
</reference>
<dbReference type="Pfam" id="PF02563">
    <property type="entry name" value="Poly_export"/>
    <property type="match status" value="1"/>
</dbReference>